<evidence type="ECO:0000313" key="1">
    <source>
        <dbReference type="EMBL" id="GAI84281.1"/>
    </source>
</evidence>
<proteinExistence type="predicted"/>
<dbReference type="AlphaFoldDB" id="X1SYQ7"/>
<protein>
    <submittedName>
        <fullName evidence="1">Uncharacterized protein</fullName>
    </submittedName>
</protein>
<reference evidence="1" key="1">
    <citation type="journal article" date="2014" name="Front. Microbiol.">
        <title>High frequency of phylogenetically diverse reductive dehalogenase-homologous genes in deep subseafloor sedimentary metagenomes.</title>
        <authorList>
            <person name="Kawai M."/>
            <person name="Futagami T."/>
            <person name="Toyoda A."/>
            <person name="Takaki Y."/>
            <person name="Nishi S."/>
            <person name="Hori S."/>
            <person name="Arai W."/>
            <person name="Tsubouchi T."/>
            <person name="Morono Y."/>
            <person name="Uchiyama I."/>
            <person name="Ito T."/>
            <person name="Fujiyama A."/>
            <person name="Inagaki F."/>
            <person name="Takami H."/>
        </authorList>
    </citation>
    <scope>NUCLEOTIDE SEQUENCE</scope>
    <source>
        <strain evidence="1">Expedition CK06-06</strain>
    </source>
</reference>
<name>X1SYQ7_9ZZZZ</name>
<comment type="caution">
    <text evidence="1">The sequence shown here is derived from an EMBL/GenBank/DDBJ whole genome shotgun (WGS) entry which is preliminary data.</text>
</comment>
<dbReference type="EMBL" id="BARW01007065">
    <property type="protein sequence ID" value="GAI84281.1"/>
    <property type="molecule type" value="Genomic_DNA"/>
</dbReference>
<accession>X1SYQ7</accession>
<sequence>MDNLRLKISTATEIRIEAMGSASKKPALEIKSPAMTMTELAISLI</sequence>
<organism evidence="1">
    <name type="scientific">marine sediment metagenome</name>
    <dbReference type="NCBI Taxonomy" id="412755"/>
    <lineage>
        <taxon>unclassified sequences</taxon>
        <taxon>metagenomes</taxon>
        <taxon>ecological metagenomes</taxon>
    </lineage>
</organism>
<gene>
    <name evidence="1" type="ORF">S12H4_14791</name>
</gene>